<dbReference type="GO" id="GO:0016788">
    <property type="term" value="F:hydrolase activity, acting on ester bonds"/>
    <property type="evidence" value="ECO:0007669"/>
    <property type="project" value="InterPro"/>
</dbReference>
<protein>
    <submittedName>
        <fullName evidence="1">Carbohydrate esterase family 16 protein</fullName>
    </submittedName>
</protein>
<dbReference type="Proteomes" id="UP000076532">
    <property type="component" value="Unassembled WGS sequence"/>
</dbReference>
<evidence type="ECO:0000313" key="2">
    <source>
        <dbReference type="Proteomes" id="UP000076532"/>
    </source>
</evidence>
<evidence type="ECO:0000313" key="1">
    <source>
        <dbReference type="EMBL" id="KZP21638.1"/>
    </source>
</evidence>
<dbReference type="SUPFAM" id="SSF52266">
    <property type="entry name" value="SGNH hydrolase"/>
    <property type="match status" value="1"/>
</dbReference>
<dbReference type="AlphaFoldDB" id="A0A166K8D1"/>
<sequence length="306" mass="33322">MSPYISSEGTESGVISVASEWRGFGSIKNLVIFGASYCDIGYSKNSRPNKDHPMGVEFPGTTYAEPGTPNWVGHLISPPLNKGVKRLVYGNAVGGARADGVKGQVLNRFLPNAGKKPKWAPWSAHDTLFCTWVGINDCAYGGDFNDNMLLIFEAQQELYDAGARIFMFVDVPPMERCPGSAKKLKQHNKDAHQSSLIPKFWNTLLAKNVHSFASSHKDVTALIFSSHATFTRVLSNPTAHGFQEEDVDKEAGSIWVDALHPTTRMHEVIASDISAFLESVPSAGGSASAESKKANTAFSFMRHLCI</sequence>
<proteinExistence type="predicted"/>
<dbReference type="Pfam" id="PF00657">
    <property type="entry name" value="Lipase_GDSL"/>
    <property type="match status" value="1"/>
</dbReference>
<reference evidence="1 2" key="1">
    <citation type="journal article" date="2016" name="Mol. Biol. Evol.">
        <title>Comparative Genomics of Early-Diverging Mushroom-Forming Fungi Provides Insights into the Origins of Lignocellulose Decay Capabilities.</title>
        <authorList>
            <person name="Nagy L.G."/>
            <person name="Riley R."/>
            <person name="Tritt A."/>
            <person name="Adam C."/>
            <person name="Daum C."/>
            <person name="Floudas D."/>
            <person name="Sun H."/>
            <person name="Yadav J.S."/>
            <person name="Pangilinan J."/>
            <person name="Larsson K.H."/>
            <person name="Matsuura K."/>
            <person name="Barry K."/>
            <person name="Labutti K."/>
            <person name="Kuo R."/>
            <person name="Ohm R.A."/>
            <person name="Bhattacharya S.S."/>
            <person name="Shirouzu T."/>
            <person name="Yoshinaga Y."/>
            <person name="Martin F.M."/>
            <person name="Grigoriev I.V."/>
            <person name="Hibbett D.S."/>
        </authorList>
    </citation>
    <scope>NUCLEOTIDE SEQUENCE [LARGE SCALE GENOMIC DNA]</scope>
    <source>
        <strain evidence="1 2">CBS 109695</strain>
    </source>
</reference>
<organism evidence="1 2">
    <name type="scientific">Athelia psychrophila</name>
    <dbReference type="NCBI Taxonomy" id="1759441"/>
    <lineage>
        <taxon>Eukaryota</taxon>
        <taxon>Fungi</taxon>
        <taxon>Dikarya</taxon>
        <taxon>Basidiomycota</taxon>
        <taxon>Agaricomycotina</taxon>
        <taxon>Agaricomycetes</taxon>
        <taxon>Agaricomycetidae</taxon>
        <taxon>Atheliales</taxon>
        <taxon>Atheliaceae</taxon>
        <taxon>Athelia</taxon>
    </lineage>
</organism>
<accession>A0A166K8D1</accession>
<gene>
    <name evidence="1" type="ORF">FIBSPDRAFT_919562</name>
</gene>
<dbReference type="STRING" id="436010.A0A166K8D1"/>
<dbReference type="InterPro" id="IPR001087">
    <property type="entry name" value="GDSL"/>
</dbReference>
<name>A0A166K8D1_9AGAM</name>
<keyword evidence="2" id="KW-1185">Reference proteome</keyword>
<dbReference type="InterPro" id="IPR036514">
    <property type="entry name" value="SGNH_hydro_sf"/>
</dbReference>
<dbReference type="EMBL" id="KV417546">
    <property type="protein sequence ID" value="KZP21638.1"/>
    <property type="molecule type" value="Genomic_DNA"/>
</dbReference>
<dbReference type="OrthoDB" id="1600564at2759"/>
<dbReference type="Gene3D" id="3.40.50.1110">
    <property type="entry name" value="SGNH hydrolase"/>
    <property type="match status" value="1"/>
</dbReference>